<evidence type="ECO:0000256" key="1">
    <source>
        <dbReference type="SAM" id="SignalP"/>
    </source>
</evidence>
<accession>A0A9X2G8R2</accession>
<evidence type="ECO:0000313" key="2">
    <source>
        <dbReference type="EMBL" id="MCP2353112.1"/>
    </source>
</evidence>
<dbReference type="Proteomes" id="UP001139648">
    <property type="component" value="Unassembled WGS sequence"/>
</dbReference>
<comment type="caution">
    <text evidence="2">The sequence shown here is derived from an EMBL/GenBank/DDBJ whole genome shotgun (WGS) entry which is preliminary data.</text>
</comment>
<feature type="chain" id="PRO_5040913108" evidence="1">
    <location>
        <begin position="32"/>
        <end position="56"/>
    </location>
</feature>
<gene>
    <name evidence="2" type="ORF">HD597_000132</name>
</gene>
<dbReference type="EMBL" id="JAMZEB010000001">
    <property type="protein sequence ID" value="MCP2353112.1"/>
    <property type="molecule type" value="Genomic_DNA"/>
</dbReference>
<proteinExistence type="predicted"/>
<sequence length="56" mass="5457">MRNIRDWKRPALAGVALGLGAVMLLAAPAGAVAGTGNASSVSAECGGMPYNGQPCG</sequence>
<organism evidence="2 3">
    <name type="scientific">Nonomuraea thailandensis</name>
    <dbReference type="NCBI Taxonomy" id="1188745"/>
    <lineage>
        <taxon>Bacteria</taxon>
        <taxon>Bacillati</taxon>
        <taxon>Actinomycetota</taxon>
        <taxon>Actinomycetes</taxon>
        <taxon>Streptosporangiales</taxon>
        <taxon>Streptosporangiaceae</taxon>
        <taxon>Nonomuraea</taxon>
    </lineage>
</organism>
<protein>
    <submittedName>
        <fullName evidence="2">Uncharacterized protein</fullName>
    </submittedName>
</protein>
<evidence type="ECO:0000313" key="3">
    <source>
        <dbReference type="Proteomes" id="UP001139648"/>
    </source>
</evidence>
<keyword evidence="3" id="KW-1185">Reference proteome</keyword>
<dbReference type="AlphaFoldDB" id="A0A9X2G8R2"/>
<name>A0A9X2G8R2_9ACTN</name>
<feature type="signal peptide" evidence="1">
    <location>
        <begin position="1"/>
        <end position="31"/>
    </location>
</feature>
<dbReference type="RefSeq" id="WP_253739538.1">
    <property type="nucleotide sequence ID" value="NZ_BAABKA010000105.1"/>
</dbReference>
<keyword evidence="1" id="KW-0732">Signal</keyword>
<reference evidence="2" key="1">
    <citation type="submission" date="2022-06" db="EMBL/GenBank/DDBJ databases">
        <title>Sequencing the genomes of 1000 actinobacteria strains.</title>
        <authorList>
            <person name="Klenk H.-P."/>
        </authorList>
    </citation>
    <scope>NUCLEOTIDE SEQUENCE</scope>
    <source>
        <strain evidence="2">DSM 46694</strain>
    </source>
</reference>